<accession>A0ABU5DFN1</accession>
<dbReference type="SUPFAM" id="SSF48452">
    <property type="entry name" value="TPR-like"/>
    <property type="match status" value="1"/>
</dbReference>
<evidence type="ECO:0000313" key="4">
    <source>
        <dbReference type="EMBL" id="MDY0744616.1"/>
    </source>
</evidence>
<dbReference type="InterPro" id="IPR011990">
    <property type="entry name" value="TPR-like_helical_dom_sf"/>
</dbReference>
<dbReference type="InterPro" id="IPR036388">
    <property type="entry name" value="WH-like_DNA-bd_sf"/>
</dbReference>
<keyword evidence="1 2" id="KW-0238">DNA-binding</keyword>
<organism evidence="4 5">
    <name type="scientific">Roseateles agri</name>
    <dbReference type="NCBI Taxonomy" id="3098619"/>
    <lineage>
        <taxon>Bacteria</taxon>
        <taxon>Pseudomonadati</taxon>
        <taxon>Pseudomonadota</taxon>
        <taxon>Betaproteobacteria</taxon>
        <taxon>Burkholderiales</taxon>
        <taxon>Sphaerotilaceae</taxon>
        <taxon>Roseateles</taxon>
    </lineage>
</organism>
<comment type="caution">
    <text evidence="4">The sequence shown here is derived from an EMBL/GenBank/DDBJ whole genome shotgun (WGS) entry which is preliminary data.</text>
</comment>
<evidence type="ECO:0000256" key="1">
    <source>
        <dbReference type="ARBA" id="ARBA00023125"/>
    </source>
</evidence>
<feature type="DNA-binding region" description="OmpR/PhoB-type" evidence="2">
    <location>
        <begin position="1"/>
        <end position="89"/>
    </location>
</feature>
<name>A0ABU5DFN1_9BURK</name>
<dbReference type="Gene3D" id="1.10.10.10">
    <property type="entry name" value="Winged helix-like DNA-binding domain superfamily/Winged helix DNA-binding domain"/>
    <property type="match status" value="1"/>
</dbReference>
<dbReference type="Pfam" id="PF00486">
    <property type="entry name" value="Trans_reg_C"/>
    <property type="match status" value="1"/>
</dbReference>
<dbReference type="CDD" id="cd00383">
    <property type="entry name" value="trans_reg_C"/>
    <property type="match status" value="1"/>
</dbReference>
<dbReference type="InterPro" id="IPR001867">
    <property type="entry name" value="OmpR/PhoB-type_DNA-bd"/>
</dbReference>
<gene>
    <name evidence="4" type="ORF">SNE35_08865</name>
</gene>
<dbReference type="Proteomes" id="UP001285263">
    <property type="component" value="Unassembled WGS sequence"/>
</dbReference>
<dbReference type="InterPro" id="IPR016032">
    <property type="entry name" value="Sig_transdc_resp-reg_C-effctor"/>
</dbReference>
<dbReference type="PROSITE" id="PS51755">
    <property type="entry name" value="OMPR_PHOB"/>
    <property type="match status" value="1"/>
</dbReference>
<sequence>MIELDDMGVPRLKQGGPLKLAPKERAVLAQLLRRPDGVVSKAAFAQEAWQGEEMTDESLARSISRLRRVLKPLGTTLEAHYGLGYRLVLEAPSTPQDLETLAHARQLLVQRTPAAVTRCIELARGLCARSAGLLEARIVLVEALVVAILWGQLPTAAGVAEGMALLADFGEGRRDFPGFHAARASLLDLAWRFDEADEHFTLALRSEERVDTLMAYSRHLLCMDRCAEAVDVLRRVRQLAPHLLHARMNLARALVQGGAGSEAVAEVRAAQVDHPGTPVLQAFALAIEAMVAPRKELEAAAQRMTDGADAQPFAWSVLAFVRSRLGLRDATLDIVDAMLLCSATDAGERSLYAAPLAAIGETARARALLEAAAEQGCGILGLVLRDPAHAHWLPADPAGQCLLKRVFG</sequence>
<evidence type="ECO:0000256" key="2">
    <source>
        <dbReference type="PROSITE-ProRule" id="PRU01091"/>
    </source>
</evidence>
<keyword evidence="5" id="KW-1185">Reference proteome</keyword>
<dbReference type="SUPFAM" id="SSF46894">
    <property type="entry name" value="C-terminal effector domain of the bipartite response regulators"/>
    <property type="match status" value="1"/>
</dbReference>
<feature type="domain" description="OmpR/PhoB-type" evidence="3">
    <location>
        <begin position="1"/>
        <end position="89"/>
    </location>
</feature>
<dbReference type="Gene3D" id="1.25.40.10">
    <property type="entry name" value="Tetratricopeptide repeat domain"/>
    <property type="match status" value="1"/>
</dbReference>
<reference evidence="4 5" key="1">
    <citation type="submission" date="2023-11" db="EMBL/GenBank/DDBJ databases">
        <title>Paucibacter sp. nov., isolated from fresh soil in Korea.</title>
        <authorList>
            <person name="Le N.T.T."/>
        </authorList>
    </citation>
    <scope>NUCLEOTIDE SEQUENCE [LARGE SCALE GENOMIC DNA]</scope>
    <source>
        <strain evidence="4 5">R3-3</strain>
    </source>
</reference>
<proteinExistence type="predicted"/>
<dbReference type="SMART" id="SM00862">
    <property type="entry name" value="Trans_reg_C"/>
    <property type="match status" value="1"/>
</dbReference>
<evidence type="ECO:0000313" key="5">
    <source>
        <dbReference type="Proteomes" id="UP001285263"/>
    </source>
</evidence>
<dbReference type="RefSeq" id="WP_320422532.1">
    <property type="nucleotide sequence ID" value="NZ_JAXCLA010000003.1"/>
</dbReference>
<protein>
    <submittedName>
        <fullName evidence="4">Helix-turn-helix domain-containing protein</fullName>
    </submittedName>
</protein>
<dbReference type="EMBL" id="JAXCLA010000003">
    <property type="protein sequence ID" value="MDY0744616.1"/>
    <property type="molecule type" value="Genomic_DNA"/>
</dbReference>
<evidence type="ECO:0000259" key="3">
    <source>
        <dbReference type="PROSITE" id="PS51755"/>
    </source>
</evidence>